<evidence type="ECO:0000313" key="4">
    <source>
        <dbReference type="Proteomes" id="UP000609346"/>
    </source>
</evidence>
<comment type="caution">
    <text evidence="3">The sequence shown here is derived from an EMBL/GenBank/DDBJ whole genome shotgun (WGS) entry which is preliminary data.</text>
</comment>
<accession>A0ABR8MSW2</accession>
<evidence type="ECO:0000259" key="2">
    <source>
        <dbReference type="Pfam" id="PF07883"/>
    </source>
</evidence>
<sequence length="108" mass="11903">MALSLDLLLDTMRHGSIDYCEFLRIPSMSAGVYRLPAGAVDTQSPHTEDELYYIVSGRASITVGANEHEVRTGSIVLVEANVPHRFHSITEELVILVLFAPAEYSNRG</sequence>
<gene>
    <name evidence="3" type="ORF">H8B09_09875</name>
</gene>
<proteinExistence type="predicted"/>
<keyword evidence="4" id="KW-1185">Reference proteome</keyword>
<dbReference type="InterPro" id="IPR014710">
    <property type="entry name" value="RmlC-like_jellyroll"/>
</dbReference>
<dbReference type="InterPro" id="IPR011051">
    <property type="entry name" value="RmlC_Cupin_sf"/>
</dbReference>
<dbReference type="Gene3D" id="2.60.120.10">
    <property type="entry name" value="Jelly Rolls"/>
    <property type="match status" value="1"/>
</dbReference>
<protein>
    <submittedName>
        <fullName evidence="3">Cupin domain-containing protein</fullName>
    </submittedName>
</protein>
<dbReference type="InterPro" id="IPR013096">
    <property type="entry name" value="Cupin_2"/>
</dbReference>
<feature type="domain" description="Cupin type-2" evidence="2">
    <location>
        <begin position="32"/>
        <end position="97"/>
    </location>
</feature>
<dbReference type="PANTHER" id="PTHR35848:SF6">
    <property type="entry name" value="CUPIN TYPE-2 DOMAIN-CONTAINING PROTEIN"/>
    <property type="match status" value="1"/>
</dbReference>
<evidence type="ECO:0000313" key="3">
    <source>
        <dbReference type="EMBL" id="MBD3919062.1"/>
    </source>
</evidence>
<dbReference type="Proteomes" id="UP000609346">
    <property type="component" value="Unassembled WGS sequence"/>
</dbReference>
<dbReference type="InterPro" id="IPR051610">
    <property type="entry name" value="GPI/OXD"/>
</dbReference>
<dbReference type="Pfam" id="PF07883">
    <property type="entry name" value="Cupin_2"/>
    <property type="match status" value="1"/>
</dbReference>
<dbReference type="EMBL" id="JACXZA010000002">
    <property type="protein sequence ID" value="MBD3919062.1"/>
    <property type="molecule type" value="Genomic_DNA"/>
</dbReference>
<dbReference type="PANTHER" id="PTHR35848">
    <property type="entry name" value="OXALATE-BINDING PROTEIN"/>
    <property type="match status" value="1"/>
</dbReference>
<keyword evidence="1" id="KW-0479">Metal-binding</keyword>
<name>A0ABR8MSW2_9BACL</name>
<reference evidence="3 4" key="1">
    <citation type="submission" date="2020-09" db="EMBL/GenBank/DDBJ databases">
        <title>Paenibacillus sp. strain PR3 16S rRNA gene Genome sequencing and assembly.</title>
        <authorList>
            <person name="Kim J."/>
        </authorList>
    </citation>
    <scope>NUCLEOTIDE SEQUENCE [LARGE SCALE GENOMIC DNA]</scope>
    <source>
        <strain evidence="3 4">PR3</strain>
    </source>
</reference>
<dbReference type="RefSeq" id="WP_191203335.1">
    <property type="nucleotide sequence ID" value="NZ_JACXZA010000002.1"/>
</dbReference>
<evidence type="ECO:0000256" key="1">
    <source>
        <dbReference type="ARBA" id="ARBA00022723"/>
    </source>
</evidence>
<dbReference type="SUPFAM" id="SSF51182">
    <property type="entry name" value="RmlC-like cupins"/>
    <property type="match status" value="1"/>
</dbReference>
<organism evidence="3 4">
    <name type="scientific">Paenibacillus terricola</name>
    <dbReference type="NCBI Taxonomy" id="2763503"/>
    <lineage>
        <taxon>Bacteria</taxon>
        <taxon>Bacillati</taxon>
        <taxon>Bacillota</taxon>
        <taxon>Bacilli</taxon>
        <taxon>Bacillales</taxon>
        <taxon>Paenibacillaceae</taxon>
        <taxon>Paenibacillus</taxon>
    </lineage>
</organism>